<name>A0A2P2NLR2_RHIMU</name>
<dbReference type="AlphaFoldDB" id="A0A2P2NLR2"/>
<sequence length="62" mass="7150">MHLIEAMIFGDSSTQRECLQVESGPTYYSSSDLSLREHVIHEFVVTLRLISKKRCHLIFTVP</sequence>
<dbReference type="EMBL" id="GGEC01062870">
    <property type="protein sequence ID" value="MBX43354.1"/>
    <property type="molecule type" value="Transcribed_RNA"/>
</dbReference>
<evidence type="ECO:0000313" key="1">
    <source>
        <dbReference type="EMBL" id="MBX43354.1"/>
    </source>
</evidence>
<organism evidence="1">
    <name type="scientific">Rhizophora mucronata</name>
    <name type="common">Asiatic mangrove</name>
    <dbReference type="NCBI Taxonomy" id="61149"/>
    <lineage>
        <taxon>Eukaryota</taxon>
        <taxon>Viridiplantae</taxon>
        <taxon>Streptophyta</taxon>
        <taxon>Embryophyta</taxon>
        <taxon>Tracheophyta</taxon>
        <taxon>Spermatophyta</taxon>
        <taxon>Magnoliopsida</taxon>
        <taxon>eudicotyledons</taxon>
        <taxon>Gunneridae</taxon>
        <taxon>Pentapetalae</taxon>
        <taxon>rosids</taxon>
        <taxon>fabids</taxon>
        <taxon>Malpighiales</taxon>
        <taxon>Rhizophoraceae</taxon>
        <taxon>Rhizophora</taxon>
    </lineage>
</organism>
<reference evidence="1" key="1">
    <citation type="submission" date="2018-02" db="EMBL/GenBank/DDBJ databases">
        <title>Rhizophora mucronata_Transcriptome.</title>
        <authorList>
            <person name="Meera S.P."/>
            <person name="Sreeshan A."/>
            <person name="Augustine A."/>
        </authorList>
    </citation>
    <scope>NUCLEOTIDE SEQUENCE</scope>
    <source>
        <tissue evidence="1">Leaf</tissue>
    </source>
</reference>
<accession>A0A2P2NLR2</accession>
<proteinExistence type="predicted"/>
<protein>
    <submittedName>
        <fullName evidence="1">Uncharacterized protein</fullName>
    </submittedName>
</protein>